<organism evidence="2 3">
    <name type="scientific">Scytonema hofmannii PCC 7110</name>
    <dbReference type="NCBI Taxonomy" id="128403"/>
    <lineage>
        <taxon>Bacteria</taxon>
        <taxon>Bacillati</taxon>
        <taxon>Cyanobacteriota</taxon>
        <taxon>Cyanophyceae</taxon>
        <taxon>Nostocales</taxon>
        <taxon>Scytonemataceae</taxon>
        <taxon>Scytonema</taxon>
    </lineage>
</organism>
<dbReference type="Pfam" id="PF14326">
    <property type="entry name" value="DUF4384"/>
    <property type="match status" value="1"/>
</dbReference>
<proteinExistence type="predicted"/>
<gene>
    <name evidence="2" type="ORF">WA1_01960</name>
</gene>
<dbReference type="Gene3D" id="1.10.260.40">
    <property type="entry name" value="lambda repressor-like DNA-binding domains"/>
    <property type="match status" value="1"/>
</dbReference>
<dbReference type="GO" id="GO:0003677">
    <property type="term" value="F:DNA binding"/>
    <property type="evidence" value="ECO:0007669"/>
    <property type="project" value="InterPro"/>
</dbReference>
<feature type="domain" description="DUF4384" evidence="1">
    <location>
        <begin position="125"/>
        <end position="203"/>
    </location>
</feature>
<dbReference type="InterPro" id="IPR001387">
    <property type="entry name" value="Cro/C1-type_HTH"/>
</dbReference>
<dbReference type="EMBL" id="ANNX02000012">
    <property type="protein sequence ID" value="KYC43937.1"/>
    <property type="molecule type" value="Genomic_DNA"/>
</dbReference>
<sequence>MNQRSIIASPEGISRAKAALARQNFNQKIFAEKIGFAYSTVNNFFTGKPIYRTKFEEICKFLDLDWQDIVAQSVEEETENLTPLDKLWQQLQTLGSPTEKMGVVLVKEKTLGWNWQTPNPYEKSVRVGNCIQFEVNFDNPGYLLLLQKDTSGEVWCFCPSCFASQPYLNAGKTILPQEGSSMRAFPIEGTPGQEEILAVVTKTMPGLDWLPQESDNPLQLEASHLSRLLEYINQTGEYQVLYTQYMITE</sequence>
<dbReference type="OrthoDB" id="435943at2"/>
<evidence type="ECO:0000313" key="2">
    <source>
        <dbReference type="EMBL" id="KYC43937.1"/>
    </source>
</evidence>
<dbReference type="RefSeq" id="WP_017741214.1">
    <property type="nucleotide sequence ID" value="NZ_KQ976354.1"/>
</dbReference>
<reference evidence="2 3" key="1">
    <citation type="journal article" date="2013" name="Genome Biol. Evol.">
        <title>Genomes of Stigonematalean cyanobacteria (subsection V) and the evolution of oxygenic photosynthesis from prokaryotes to plastids.</title>
        <authorList>
            <person name="Dagan T."/>
            <person name="Roettger M."/>
            <person name="Stucken K."/>
            <person name="Landan G."/>
            <person name="Koch R."/>
            <person name="Major P."/>
            <person name="Gould S.B."/>
            <person name="Goremykin V.V."/>
            <person name="Rippka R."/>
            <person name="Tandeau de Marsac N."/>
            <person name="Gugger M."/>
            <person name="Lockhart P.J."/>
            <person name="Allen J.F."/>
            <person name="Brune I."/>
            <person name="Maus I."/>
            <person name="Puhler A."/>
            <person name="Martin W.F."/>
        </authorList>
    </citation>
    <scope>NUCLEOTIDE SEQUENCE [LARGE SCALE GENOMIC DNA]</scope>
    <source>
        <strain evidence="2 3">PCC 7110</strain>
    </source>
</reference>
<evidence type="ECO:0000313" key="3">
    <source>
        <dbReference type="Proteomes" id="UP000076925"/>
    </source>
</evidence>
<dbReference type="InterPro" id="IPR010982">
    <property type="entry name" value="Lambda_DNA-bd_dom_sf"/>
</dbReference>
<name>A0A139XGW9_9CYAN</name>
<dbReference type="STRING" id="128403.WA1_01960"/>
<dbReference type="AlphaFoldDB" id="A0A139XGW9"/>
<protein>
    <recommendedName>
        <fullName evidence="1">DUF4384 domain-containing protein</fullName>
    </recommendedName>
</protein>
<dbReference type="CDD" id="cd00093">
    <property type="entry name" value="HTH_XRE"/>
    <property type="match status" value="1"/>
</dbReference>
<evidence type="ECO:0000259" key="1">
    <source>
        <dbReference type="Pfam" id="PF14326"/>
    </source>
</evidence>
<dbReference type="InterPro" id="IPR025493">
    <property type="entry name" value="DUF4384"/>
</dbReference>
<keyword evidence="3" id="KW-1185">Reference proteome</keyword>
<dbReference type="SUPFAM" id="SSF47413">
    <property type="entry name" value="lambda repressor-like DNA-binding domains"/>
    <property type="match status" value="1"/>
</dbReference>
<dbReference type="Proteomes" id="UP000076925">
    <property type="component" value="Unassembled WGS sequence"/>
</dbReference>
<comment type="caution">
    <text evidence="2">The sequence shown here is derived from an EMBL/GenBank/DDBJ whole genome shotgun (WGS) entry which is preliminary data.</text>
</comment>
<accession>A0A139XGW9</accession>